<feature type="non-terminal residue" evidence="3">
    <location>
        <position position="138"/>
    </location>
</feature>
<name>A0ABN9WJD1_9DINO</name>
<feature type="non-terminal residue" evidence="3">
    <location>
        <position position="1"/>
    </location>
</feature>
<comment type="caution">
    <text evidence="3">The sequence shown here is derived from an EMBL/GenBank/DDBJ whole genome shotgun (WGS) entry which is preliminary data.</text>
</comment>
<feature type="compositionally biased region" description="Gly residues" evidence="2">
    <location>
        <begin position="35"/>
        <end position="50"/>
    </location>
</feature>
<gene>
    <name evidence="3" type="ORF">PCOR1329_LOCUS67916</name>
</gene>
<organism evidence="3 4">
    <name type="scientific">Prorocentrum cordatum</name>
    <dbReference type="NCBI Taxonomy" id="2364126"/>
    <lineage>
        <taxon>Eukaryota</taxon>
        <taxon>Sar</taxon>
        <taxon>Alveolata</taxon>
        <taxon>Dinophyceae</taxon>
        <taxon>Prorocentrales</taxon>
        <taxon>Prorocentraceae</taxon>
        <taxon>Prorocentrum</taxon>
    </lineage>
</organism>
<accession>A0ABN9WJD1</accession>
<evidence type="ECO:0000256" key="1">
    <source>
        <dbReference type="SAM" id="Coils"/>
    </source>
</evidence>
<proteinExistence type="predicted"/>
<evidence type="ECO:0000313" key="4">
    <source>
        <dbReference type="Proteomes" id="UP001189429"/>
    </source>
</evidence>
<keyword evidence="1" id="KW-0175">Coiled coil</keyword>
<dbReference type="Proteomes" id="UP001189429">
    <property type="component" value="Unassembled WGS sequence"/>
</dbReference>
<dbReference type="EMBL" id="CAUYUJ010018829">
    <property type="protein sequence ID" value="CAK0886617.1"/>
    <property type="molecule type" value="Genomic_DNA"/>
</dbReference>
<sequence length="138" mass="14974">VRDWPETPDGLRLRVREYRSSGGTEYFVSVEGSNRGLGGGATQRALGGGQKATKKERRGKKQAHQGQRAEMVEGFRAALASEGLSREERKAAAERALAERARDEAELARAADSAAPADEDADNATLYGLLRLRFNDDA</sequence>
<keyword evidence="4" id="KW-1185">Reference proteome</keyword>
<feature type="compositionally biased region" description="Basic residues" evidence="2">
    <location>
        <begin position="52"/>
        <end position="63"/>
    </location>
</feature>
<evidence type="ECO:0000256" key="2">
    <source>
        <dbReference type="SAM" id="MobiDB-lite"/>
    </source>
</evidence>
<evidence type="ECO:0000313" key="3">
    <source>
        <dbReference type="EMBL" id="CAK0886617.1"/>
    </source>
</evidence>
<reference evidence="3" key="1">
    <citation type="submission" date="2023-10" db="EMBL/GenBank/DDBJ databases">
        <authorList>
            <person name="Chen Y."/>
            <person name="Shah S."/>
            <person name="Dougan E. K."/>
            <person name="Thang M."/>
            <person name="Chan C."/>
        </authorList>
    </citation>
    <scope>NUCLEOTIDE SEQUENCE [LARGE SCALE GENOMIC DNA]</scope>
</reference>
<feature type="coiled-coil region" evidence="1">
    <location>
        <begin position="84"/>
        <end position="113"/>
    </location>
</feature>
<feature type="region of interest" description="Disordered" evidence="2">
    <location>
        <begin position="33"/>
        <end position="70"/>
    </location>
</feature>
<protein>
    <submittedName>
        <fullName evidence="3">Uncharacterized protein</fullName>
    </submittedName>
</protein>